<sequence length="310" mass="36700">IQFHMLYIIKSCLEYNNSDVVKTIIYNHVGYFGLFNIPHFEPTLKRVEIVENILTNFRDKVIIDERAEPSKIDNIRYVSCEKVIVDDLLHDPVYYEIIKKHGKTSQIDNIRYIIKNVINKNRDNDKAKIPILLDLLKLRPADKAKIINSIIVNTKNYYEQENLVWHDSISSSHKWANTKYTILLLDAIPGDFRDMNLDDVFDIQNVSDKTHLYYENAELWKYLIKRGVDVHAVFPDGTNIWYQLQMLKSYRMGFDSYKDMQCIEDRIADVEQHGVKHIMQSKNGSKYDYAGKCEYQKYETEKSNYRKYEA</sequence>
<name>A0A3G4ZW94_9VIRU</name>
<proteinExistence type="predicted"/>
<accession>A0A3G4ZW94</accession>
<feature type="non-terminal residue" evidence="1">
    <location>
        <position position="1"/>
    </location>
</feature>
<protein>
    <submittedName>
        <fullName evidence="1">Uncharacterized protein</fullName>
    </submittedName>
</protein>
<dbReference type="EMBL" id="MK072133">
    <property type="protein sequence ID" value="AYV79120.1"/>
    <property type="molecule type" value="Genomic_DNA"/>
</dbReference>
<organism evidence="1">
    <name type="scientific">Faunusvirus sp</name>
    <dbReference type="NCBI Taxonomy" id="2487766"/>
    <lineage>
        <taxon>Viruses</taxon>
        <taxon>Varidnaviria</taxon>
        <taxon>Bamfordvirae</taxon>
        <taxon>Nucleocytoviricota</taxon>
        <taxon>Megaviricetes</taxon>
        <taxon>Imitervirales</taxon>
        <taxon>Mimiviridae</taxon>
    </lineage>
</organism>
<gene>
    <name evidence="1" type="ORF">Faunusvirus2_67</name>
</gene>
<reference evidence="1" key="1">
    <citation type="submission" date="2018-10" db="EMBL/GenBank/DDBJ databases">
        <title>Hidden diversity of soil giant viruses.</title>
        <authorList>
            <person name="Schulz F."/>
            <person name="Alteio L."/>
            <person name="Goudeau D."/>
            <person name="Ryan E.M."/>
            <person name="Malmstrom R.R."/>
            <person name="Blanchard J."/>
            <person name="Woyke T."/>
        </authorList>
    </citation>
    <scope>NUCLEOTIDE SEQUENCE</scope>
    <source>
        <strain evidence="1">FNV1</strain>
    </source>
</reference>
<evidence type="ECO:0000313" key="1">
    <source>
        <dbReference type="EMBL" id="AYV79120.1"/>
    </source>
</evidence>